<proteinExistence type="inferred from homology"/>
<keyword evidence="2" id="KW-0663">Pyridoxal phosphate</keyword>
<keyword evidence="3" id="KW-0032">Aminotransferase</keyword>
<comment type="similarity">
    <text evidence="1 2">Belongs to the DegT/DnrJ/EryC1 family.</text>
</comment>
<evidence type="ECO:0000256" key="2">
    <source>
        <dbReference type="RuleBase" id="RU004508"/>
    </source>
</evidence>
<dbReference type="PANTHER" id="PTHR30244:SF34">
    <property type="entry name" value="DTDP-4-AMINO-4,6-DIDEOXYGALACTOSE TRANSAMINASE"/>
    <property type="match status" value="1"/>
</dbReference>
<evidence type="ECO:0000256" key="1">
    <source>
        <dbReference type="ARBA" id="ARBA00037999"/>
    </source>
</evidence>
<dbReference type="KEGG" id="gce:KYE46_15885"/>
<dbReference type="EMBL" id="CP079194">
    <property type="protein sequence ID" value="QXT39386.1"/>
    <property type="molecule type" value="Genomic_DNA"/>
</dbReference>
<dbReference type="CDD" id="cd00616">
    <property type="entry name" value="AHBA_syn"/>
    <property type="match status" value="1"/>
</dbReference>
<dbReference type="Pfam" id="PF01041">
    <property type="entry name" value="DegT_DnrJ_EryC1"/>
    <property type="match status" value="1"/>
</dbReference>
<protein>
    <submittedName>
        <fullName evidence="3">DegT/DnrJ/EryC1/StrS family aminotransferase</fullName>
    </submittedName>
</protein>
<dbReference type="AlphaFoldDB" id="A0A8F6TUU7"/>
<dbReference type="PANTHER" id="PTHR30244">
    <property type="entry name" value="TRANSAMINASE"/>
    <property type="match status" value="1"/>
</dbReference>
<dbReference type="RefSeq" id="WP_219001971.1">
    <property type="nucleotide sequence ID" value="NZ_CP079194.1"/>
</dbReference>
<evidence type="ECO:0000313" key="4">
    <source>
        <dbReference type="Proteomes" id="UP000825009"/>
    </source>
</evidence>
<reference evidence="3 4" key="1">
    <citation type="submission" date="2021-07" db="EMBL/GenBank/DDBJ databases">
        <title>A novel Jannaschia species isolated from marine dinoflagellate Ceratoperidinium margalefii.</title>
        <authorList>
            <person name="Jiang Y."/>
            <person name="Li Z."/>
        </authorList>
    </citation>
    <scope>NUCLEOTIDE SEQUENCE [LARGE SCALE GENOMIC DNA]</scope>
    <source>
        <strain evidence="3 4">J12C1-MA-4</strain>
    </source>
</reference>
<dbReference type="GO" id="GO:0030170">
    <property type="term" value="F:pyridoxal phosphate binding"/>
    <property type="evidence" value="ECO:0007669"/>
    <property type="project" value="TreeGrafter"/>
</dbReference>
<organism evidence="3 4">
    <name type="scientific">Gymnodinialimonas ceratoperidinii</name>
    <dbReference type="NCBI Taxonomy" id="2856823"/>
    <lineage>
        <taxon>Bacteria</taxon>
        <taxon>Pseudomonadati</taxon>
        <taxon>Pseudomonadota</taxon>
        <taxon>Alphaproteobacteria</taxon>
        <taxon>Rhodobacterales</taxon>
        <taxon>Paracoccaceae</taxon>
        <taxon>Gymnodinialimonas</taxon>
    </lineage>
</organism>
<dbReference type="Proteomes" id="UP000825009">
    <property type="component" value="Chromosome"/>
</dbReference>
<keyword evidence="3" id="KW-0808">Transferase</keyword>
<gene>
    <name evidence="3" type="ORF">KYE46_15885</name>
</gene>
<dbReference type="InterPro" id="IPR000653">
    <property type="entry name" value="DegT/StrS_aminotransferase"/>
</dbReference>
<dbReference type="GO" id="GO:0008483">
    <property type="term" value="F:transaminase activity"/>
    <property type="evidence" value="ECO:0007669"/>
    <property type="project" value="UniProtKB-KW"/>
</dbReference>
<keyword evidence="4" id="KW-1185">Reference proteome</keyword>
<name>A0A8F6TUU7_9RHOB</name>
<sequence>MTVELAIHGGPKTRTAPFPAHVTVGAEEKARVCEVIDSGVLSNYLGAPHENFYGGRYVRECEAAWADSIGAAHALAFNSNTAGLIAAMGAIGVGPADEVIVTAYSMSISAIAPLFYGATPIFADVEPDTFCLDPASVEAAITPRCKAIIAVDLFGQPFNGPALRALADRHGLKIIEDCAQAPGGQLHGTPTGLLGDIGVFSLNYHKHIHAGEGGIVVTQDAALAQRLAMIRNHGECVAGAWGIEDLRNMIGHNMRMTEIEAAIAKVQLGKLDLLLAERRDRVAYFEEQMRGFAPLTLPKVREGARHVYYAHACLWDTTCGLARNAFVEAVRAELPVFALREKEGVKLGAGYVRPIYLLPAFEHRIALQGAANGLTHSWQSYAPGLCPVVEDLHFNRLISHEFIVPSMERSDIDDVVRAFAKVWDARAALSQGVAA</sequence>
<dbReference type="GO" id="GO:0000271">
    <property type="term" value="P:polysaccharide biosynthetic process"/>
    <property type="evidence" value="ECO:0007669"/>
    <property type="project" value="TreeGrafter"/>
</dbReference>
<evidence type="ECO:0000313" key="3">
    <source>
        <dbReference type="EMBL" id="QXT39386.1"/>
    </source>
</evidence>
<accession>A0A8F6TUU7</accession>